<dbReference type="AlphaFoldDB" id="A0A151NEL3"/>
<protein>
    <submittedName>
        <fullName evidence="1">Uncharacterized protein</fullName>
    </submittedName>
</protein>
<accession>A0A151NEL3</accession>
<evidence type="ECO:0000313" key="1">
    <source>
        <dbReference type="EMBL" id="KYO35242.1"/>
    </source>
</evidence>
<proteinExistence type="predicted"/>
<sequence length="92" mass="9908">MEVINLKLHGRGVFTSDASAGRCLKDKAKGNPAPGSGQASDMELAVTVGILLERLQEEEETKVTSIQHEGDPGEEGFLHFNRTLLYVQGLNG</sequence>
<dbReference type="EMBL" id="AKHW03003201">
    <property type="protein sequence ID" value="KYO35242.1"/>
    <property type="molecule type" value="Genomic_DNA"/>
</dbReference>
<organism evidence="1 2">
    <name type="scientific">Alligator mississippiensis</name>
    <name type="common">American alligator</name>
    <dbReference type="NCBI Taxonomy" id="8496"/>
    <lineage>
        <taxon>Eukaryota</taxon>
        <taxon>Metazoa</taxon>
        <taxon>Chordata</taxon>
        <taxon>Craniata</taxon>
        <taxon>Vertebrata</taxon>
        <taxon>Euteleostomi</taxon>
        <taxon>Archelosauria</taxon>
        <taxon>Archosauria</taxon>
        <taxon>Crocodylia</taxon>
        <taxon>Alligatoridae</taxon>
        <taxon>Alligatorinae</taxon>
        <taxon>Alligator</taxon>
    </lineage>
</organism>
<comment type="caution">
    <text evidence="1">The sequence shown here is derived from an EMBL/GenBank/DDBJ whole genome shotgun (WGS) entry which is preliminary data.</text>
</comment>
<reference evidence="1 2" key="1">
    <citation type="journal article" date="2012" name="Genome Biol.">
        <title>Sequencing three crocodilian genomes to illuminate the evolution of archosaurs and amniotes.</title>
        <authorList>
            <person name="St John J.A."/>
            <person name="Braun E.L."/>
            <person name="Isberg S.R."/>
            <person name="Miles L.G."/>
            <person name="Chong A.Y."/>
            <person name="Gongora J."/>
            <person name="Dalzell P."/>
            <person name="Moran C."/>
            <person name="Bed'hom B."/>
            <person name="Abzhanov A."/>
            <person name="Burgess S.C."/>
            <person name="Cooksey A.M."/>
            <person name="Castoe T.A."/>
            <person name="Crawford N.G."/>
            <person name="Densmore L.D."/>
            <person name="Drew J.C."/>
            <person name="Edwards S.V."/>
            <person name="Faircloth B.C."/>
            <person name="Fujita M.K."/>
            <person name="Greenwold M.J."/>
            <person name="Hoffmann F.G."/>
            <person name="Howard J.M."/>
            <person name="Iguchi T."/>
            <person name="Janes D.E."/>
            <person name="Khan S.Y."/>
            <person name="Kohno S."/>
            <person name="de Koning A.J."/>
            <person name="Lance S.L."/>
            <person name="McCarthy F.M."/>
            <person name="McCormack J.E."/>
            <person name="Merchant M.E."/>
            <person name="Peterson D.G."/>
            <person name="Pollock D.D."/>
            <person name="Pourmand N."/>
            <person name="Raney B.J."/>
            <person name="Roessler K.A."/>
            <person name="Sanford J.R."/>
            <person name="Sawyer R.H."/>
            <person name="Schmidt C.J."/>
            <person name="Triplett E.W."/>
            <person name="Tuberville T.D."/>
            <person name="Venegas-Anaya M."/>
            <person name="Howard J.T."/>
            <person name="Jarvis E.D."/>
            <person name="Guillette L.J.Jr."/>
            <person name="Glenn T.C."/>
            <person name="Green R.E."/>
            <person name="Ray D.A."/>
        </authorList>
    </citation>
    <scope>NUCLEOTIDE SEQUENCE [LARGE SCALE GENOMIC DNA]</scope>
    <source>
        <strain evidence="1">KSC_2009_1</strain>
    </source>
</reference>
<gene>
    <name evidence="1" type="ORF">Y1Q_0007857</name>
</gene>
<dbReference type="Proteomes" id="UP000050525">
    <property type="component" value="Unassembled WGS sequence"/>
</dbReference>
<keyword evidence="2" id="KW-1185">Reference proteome</keyword>
<evidence type="ECO:0000313" key="2">
    <source>
        <dbReference type="Proteomes" id="UP000050525"/>
    </source>
</evidence>
<name>A0A151NEL3_ALLMI</name>